<evidence type="ECO:0000256" key="6">
    <source>
        <dbReference type="ARBA" id="ARBA00022792"/>
    </source>
</evidence>
<evidence type="ECO:0000256" key="7">
    <source>
        <dbReference type="ARBA" id="ARBA00022982"/>
    </source>
</evidence>
<dbReference type="EMBL" id="CP064750">
    <property type="protein sequence ID" value="QPC68857.1"/>
    <property type="molecule type" value="Genomic_DNA"/>
</dbReference>
<evidence type="ECO:0000256" key="11">
    <source>
        <dbReference type="RuleBase" id="RU368118"/>
    </source>
</evidence>
<sequence length="123" mass="14062">MRPTQMLRSGAADPKNGQLSQNITIDTERIADEIFNSYIGNWGHFGGEKQRGIITYGLSANRQNPWAGSFNDAIFNTFRRTKGQIFFWLPPMVAGYWMMSWAIERSEYLNSKAGRAEFGDEEE</sequence>
<evidence type="ECO:0000313" key="12">
    <source>
        <dbReference type="EMBL" id="QPC68857.1"/>
    </source>
</evidence>
<dbReference type="SUPFAM" id="SSF81508">
    <property type="entry name" value="Ubiquinone-binding protein QP-C of cytochrome bc1 complex (Ubiquinol-cytochrome c reductase)"/>
    <property type="match status" value="1"/>
</dbReference>
<protein>
    <recommendedName>
        <fullName evidence="11">Cytochrome b-c1 complex subunit 8</fullName>
    </recommendedName>
    <alternativeName>
        <fullName evidence="11">Complex III subunit 8</fullName>
    </alternativeName>
</protein>
<name>A0A7S8DI14_FUSCU</name>
<keyword evidence="3 11" id="KW-0813">Transport</keyword>
<proteinExistence type="inferred from homology"/>
<gene>
    <name evidence="12" type="ORF">HYE67_011088</name>
</gene>
<dbReference type="Pfam" id="PF02939">
    <property type="entry name" value="UcrQ"/>
    <property type="match status" value="1"/>
</dbReference>
<accession>A0A7S8DI14</accession>
<evidence type="ECO:0000256" key="2">
    <source>
        <dbReference type="ARBA" id="ARBA00007668"/>
    </source>
</evidence>
<comment type="subcellular location">
    <subcellularLocation>
        <location evidence="1 11">Mitochondrion inner membrane</location>
        <topology evidence="1 11">Single-pass membrane protein</topology>
    </subcellularLocation>
</comment>
<comment type="subunit">
    <text evidence="11">Component of the ubiquinol-cytochrome c oxidoreductase (cytochrome b-c1 complex, complex III, CIII), a multisubunit enzyme composed of 3 respiratory subunits cytochrome b, cytochrome c1 and Rieske protein, 2 core protein subunits, and additional low-molecular weight protein subunits. The complex exists as an obligatory dimer and forms supercomplexes (SCs) in the inner mitochondrial membrane with cytochrome c oxidase (complex IV, CIV).</text>
</comment>
<evidence type="ECO:0000256" key="4">
    <source>
        <dbReference type="ARBA" id="ARBA00022660"/>
    </source>
</evidence>
<dbReference type="FunFam" id="1.20.5.210:FF:000001">
    <property type="entry name" value="Cytochrome b-c1 complex subunit 8"/>
    <property type="match status" value="1"/>
</dbReference>
<keyword evidence="5 11" id="KW-0812">Transmembrane</keyword>
<keyword evidence="7 11" id="KW-0249">Electron transport</keyword>
<evidence type="ECO:0000256" key="9">
    <source>
        <dbReference type="ARBA" id="ARBA00023128"/>
    </source>
</evidence>
<evidence type="ECO:0000256" key="8">
    <source>
        <dbReference type="ARBA" id="ARBA00022989"/>
    </source>
</evidence>
<dbReference type="PANTHER" id="PTHR12119:SF2">
    <property type="entry name" value="CYTOCHROME B-C1 COMPLEX SUBUNIT 8"/>
    <property type="match status" value="1"/>
</dbReference>
<organism evidence="12 13">
    <name type="scientific">Fusarium culmorum</name>
    <dbReference type="NCBI Taxonomy" id="5516"/>
    <lineage>
        <taxon>Eukaryota</taxon>
        <taxon>Fungi</taxon>
        <taxon>Dikarya</taxon>
        <taxon>Ascomycota</taxon>
        <taxon>Pezizomycotina</taxon>
        <taxon>Sordariomycetes</taxon>
        <taxon>Hypocreomycetidae</taxon>
        <taxon>Hypocreales</taxon>
        <taxon>Nectriaceae</taxon>
        <taxon>Fusarium</taxon>
    </lineage>
</organism>
<dbReference type="Proteomes" id="UP000663297">
    <property type="component" value="Chromosome 4"/>
</dbReference>
<evidence type="ECO:0000256" key="10">
    <source>
        <dbReference type="ARBA" id="ARBA00023136"/>
    </source>
</evidence>
<keyword evidence="8 11" id="KW-1133">Transmembrane helix</keyword>
<dbReference type="AlphaFoldDB" id="A0A7S8DI14"/>
<keyword evidence="9 11" id="KW-0496">Mitochondrion</keyword>
<dbReference type="GO" id="GO:0005743">
    <property type="term" value="C:mitochondrial inner membrane"/>
    <property type="evidence" value="ECO:0007669"/>
    <property type="project" value="UniProtKB-SubCell"/>
</dbReference>
<dbReference type="GO" id="GO:0045275">
    <property type="term" value="C:respiratory chain complex III"/>
    <property type="evidence" value="ECO:0007669"/>
    <property type="project" value="UniProtKB-UniRule"/>
</dbReference>
<dbReference type="InterPro" id="IPR036642">
    <property type="entry name" value="Cyt_bc1_su8_sf"/>
</dbReference>
<evidence type="ECO:0000256" key="3">
    <source>
        <dbReference type="ARBA" id="ARBA00022448"/>
    </source>
</evidence>
<evidence type="ECO:0000256" key="1">
    <source>
        <dbReference type="ARBA" id="ARBA00004434"/>
    </source>
</evidence>
<dbReference type="PANTHER" id="PTHR12119">
    <property type="entry name" value="UBIQUINOL-CYTOCHROME C REDUCTASE COMPLEX UBIQUINONE-BINDING PROTEIN QP-C"/>
    <property type="match status" value="1"/>
</dbReference>
<feature type="transmembrane region" description="Helical" evidence="11">
    <location>
        <begin position="85"/>
        <end position="103"/>
    </location>
</feature>
<evidence type="ECO:0000313" key="13">
    <source>
        <dbReference type="Proteomes" id="UP000663297"/>
    </source>
</evidence>
<comment type="similarity">
    <text evidence="2 11">Belongs to the UQCRQ/QCR8 family.</text>
</comment>
<keyword evidence="10 11" id="KW-0472">Membrane</keyword>
<dbReference type="Gene3D" id="1.20.5.210">
    <property type="entry name" value="Cytochrome b-c1 complex subunit 8"/>
    <property type="match status" value="1"/>
</dbReference>
<dbReference type="GO" id="GO:0006122">
    <property type="term" value="P:mitochondrial electron transport, ubiquinol to cytochrome c"/>
    <property type="evidence" value="ECO:0007669"/>
    <property type="project" value="UniProtKB-UniRule"/>
</dbReference>
<keyword evidence="4 11" id="KW-0679">Respiratory chain</keyword>
<reference evidence="12" key="1">
    <citation type="submission" date="2020-11" db="EMBL/GenBank/DDBJ databases">
        <title>The chromosome-scale genome resource for two endophytic Fusarium species: F. culmorum and F. pseudograminearum.</title>
        <authorList>
            <person name="Yuan Z."/>
        </authorList>
    </citation>
    <scope>NUCLEOTIDE SEQUENCE</scope>
    <source>
        <strain evidence="12">Class2-1B</strain>
    </source>
</reference>
<comment type="function">
    <text evidence="11">Component of the ubiquinol-cytochrome c oxidoreductase, a multisubunit transmembrane complex that is part of the mitochondrial electron transport chain which drives oxidative phosphorylation. The complex plays an important role in the uptake of multiple carbon sources present in different host niches.</text>
</comment>
<dbReference type="InterPro" id="IPR004205">
    <property type="entry name" value="Cyt_bc1_su8"/>
</dbReference>
<evidence type="ECO:0000256" key="5">
    <source>
        <dbReference type="ARBA" id="ARBA00022692"/>
    </source>
</evidence>
<keyword evidence="6 11" id="KW-0999">Mitochondrion inner membrane</keyword>